<keyword evidence="2" id="KW-0732">Signal</keyword>
<evidence type="ECO:0000256" key="1">
    <source>
        <dbReference type="SAM" id="Phobius"/>
    </source>
</evidence>
<dbReference type="EMBL" id="WVUH01000169">
    <property type="protein sequence ID" value="MBO4208092.1"/>
    <property type="molecule type" value="Genomic_DNA"/>
</dbReference>
<keyword evidence="1" id="KW-0812">Transmembrane</keyword>
<dbReference type="RefSeq" id="WP_208815020.1">
    <property type="nucleotide sequence ID" value="NZ_WVUH01000169.1"/>
</dbReference>
<keyword evidence="4" id="KW-1185">Reference proteome</keyword>
<feature type="transmembrane region" description="Helical" evidence="1">
    <location>
        <begin position="36"/>
        <end position="54"/>
    </location>
</feature>
<evidence type="ECO:0000313" key="4">
    <source>
        <dbReference type="Proteomes" id="UP000823521"/>
    </source>
</evidence>
<protein>
    <submittedName>
        <fullName evidence="3">Uncharacterized protein</fullName>
    </submittedName>
</protein>
<proteinExistence type="predicted"/>
<sequence length="123" mass="12873">MTLKWMAVVVAAVSLTLCATANIVVGTISGRELPVVVNLLALTAAGCAVVLAVVGELNDRLNGRITALTEFLVARLDQIEAHAGDRNSGFVEGYLLSHGQQDAPVVPIGPRLQGRRVMLGGED</sequence>
<dbReference type="Proteomes" id="UP000823521">
    <property type="component" value="Unassembled WGS sequence"/>
</dbReference>
<organism evidence="3 4">
    <name type="scientific">Micromonospora echinofusca</name>
    <dbReference type="NCBI Taxonomy" id="47858"/>
    <lineage>
        <taxon>Bacteria</taxon>
        <taxon>Bacillati</taxon>
        <taxon>Actinomycetota</taxon>
        <taxon>Actinomycetes</taxon>
        <taxon>Micromonosporales</taxon>
        <taxon>Micromonosporaceae</taxon>
        <taxon>Micromonospora</taxon>
    </lineage>
</organism>
<accession>A0ABS3VU90</accession>
<gene>
    <name evidence="3" type="ORF">GSF22_19080</name>
</gene>
<feature type="signal peptide" evidence="2">
    <location>
        <begin position="1"/>
        <end position="21"/>
    </location>
</feature>
<evidence type="ECO:0000256" key="2">
    <source>
        <dbReference type="SAM" id="SignalP"/>
    </source>
</evidence>
<evidence type="ECO:0000313" key="3">
    <source>
        <dbReference type="EMBL" id="MBO4208092.1"/>
    </source>
</evidence>
<comment type="caution">
    <text evidence="3">The sequence shown here is derived from an EMBL/GenBank/DDBJ whole genome shotgun (WGS) entry which is preliminary data.</text>
</comment>
<name>A0ABS3VU90_MICEH</name>
<reference evidence="3 4" key="1">
    <citation type="submission" date="2019-12" db="EMBL/GenBank/DDBJ databases">
        <title>Whole genome sequencing of endophytic Actinobacterium Micromonospora sp. MPMI6T.</title>
        <authorList>
            <person name="Evv R."/>
            <person name="Podile A.R."/>
        </authorList>
    </citation>
    <scope>NUCLEOTIDE SEQUENCE [LARGE SCALE GENOMIC DNA]</scope>
    <source>
        <strain evidence="3 4">MPMI6</strain>
    </source>
</reference>
<keyword evidence="1" id="KW-1133">Transmembrane helix</keyword>
<keyword evidence="1" id="KW-0472">Membrane</keyword>
<feature type="chain" id="PRO_5046976167" evidence="2">
    <location>
        <begin position="22"/>
        <end position="123"/>
    </location>
</feature>